<accession>A0A7V7QNS4</accession>
<name>A0A7V7QNS4_9FIRM</name>
<dbReference type="Pfam" id="PF01554">
    <property type="entry name" value="MatE"/>
    <property type="match status" value="2"/>
</dbReference>
<evidence type="ECO:0000313" key="15">
    <source>
        <dbReference type="Proteomes" id="UP000461768"/>
    </source>
</evidence>
<comment type="similarity">
    <text evidence="3">Belongs to the multi antimicrobial extrusion (MATE) (TC 2.A.66.1) family.</text>
</comment>
<dbReference type="GO" id="GO:0005886">
    <property type="term" value="C:plasma membrane"/>
    <property type="evidence" value="ECO:0007669"/>
    <property type="project" value="UniProtKB-SubCell"/>
</dbReference>
<keyword evidence="8 13" id="KW-0812">Transmembrane</keyword>
<feature type="transmembrane region" description="Helical" evidence="13">
    <location>
        <begin position="43"/>
        <end position="76"/>
    </location>
</feature>
<evidence type="ECO:0000256" key="5">
    <source>
        <dbReference type="ARBA" id="ARBA00022448"/>
    </source>
</evidence>
<dbReference type="OrthoDB" id="9776324at2"/>
<feature type="transmembrane region" description="Helical" evidence="13">
    <location>
        <begin position="395"/>
        <end position="414"/>
    </location>
</feature>
<evidence type="ECO:0000256" key="8">
    <source>
        <dbReference type="ARBA" id="ARBA00022692"/>
    </source>
</evidence>
<dbReference type="PANTHER" id="PTHR43298:SF2">
    <property type="entry name" value="FMN_FAD EXPORTER YEEO-RELATED"/>
    <property type="match status" value="1"/>
</dbReference>
<evidence type="ECO:0000256" key="11">
    <source>
        <dbReference type="ARBA" id="ARBA00023136"/>
    </source>
</evidence>
<comment type="function">
    <text evidence="1">Multidrug efflux pump.</text>
</comment>
<proteinExistence type="inferred from homology"/>
<gene>
    <name evidence="14" type="ORF">F7O84_07160</name>
</gene>
<feature type="transmembrane region" description="Helical" evidence="13">
    <location>
        <begin position="133"/>
        <end position="158"/>
    </location>
</feature>
<comment type="caution">
    <text evidence="14">The sequence shown here is derived from an EMBL/GenBank/DDBJ whole genome shotgun (WGS) entry which is preliminary data.</text>
</comment>
<evidence type="ECO:0000256" key="10">
    <source>
        <dbReference type="ARBA" id="ARBA00023065"/>
    </source>
</evidence>
<feature type="transmembrane region" description="Helical" evidence="13">
    <location>
        <begin position="420"/>
        <end position="437"/>
    </location>
</feature>
<keyword evidence="7" id="KW-1003">Cell membrane</keyword>
<evidence type="ECO:0000256" key="2">
    <source>
        <dbReference type="ARBA" id="ARBA00004651"/>
    </source>
</evidence>
<keyword evidence="9 13" id="KW-1133">Transmembrane helix</keyword>
<dbReference type="GO" id="GO:0042910">
    <property type="term" value="F:xenobiotic transmembrane transporter activity"/>
    <property type="evidence" value="ECO:0007669"/>
    <property type="project" value="InterPro"/>
</dbReference>
<keyword evidence="10" id="KW-0406">Ion transport</keyword>
<evidence type="ECO:0000313" key="14">
    <source>
        <dbReference type="EMBL" id="KAB1440148.1"/>
    </source>
</evidence>
<dbReference type="Proteomes" id="UP000461768">
    <property type="component" value="Unassembled WGS sequence"/>
</dbReference>
<feature type="transmembrane region" description="Helical" evidence="13">
    <location>
        <begin position="319"/>
        <end position="337"/>
    </location>
</feature>
<organism evidence="14 15">
    <name type="scientific">Candidatus Galacturonatibacter soehngenii</name>
    <dbReference type="NCBI Taxonomy" id="2307010"/>
    <lineage>
        <taxon>Bacteria</taxon>
        <taxon>Bacillati</taxon>
        <taxon>Bacillota</taxon>
        <taxon>Clostridia</taxon>
        <taxon>Lachnospirales</taxon>
        <taxon>Lachnospiraceae</taxon>
        <taxon>Candidatus Galacturonatibacter</taxon>
    </lineage>
</organism>
<keyword evidence="5" id="KW-0813">Transport</keyword>
<dbReference type="InterPro" id="IPR048279">
    <property type="entry name" value="MdtK-like"/>
</dbReference>
<evidence type="ECO:0000256" key="3">
    <source>
        <dbReference type="ARBA" id="ARBA00010199"/>
    </source>
</evidence>
<keyword evidence="15" id="KW-1185">Reference proteome</keyword>
<dbReference type="InterPro" id="IPR002528">
    <property type="entry name" value="MATE_fam"/>
</dbReference>
<evidence type="ECO:0000256" key="7">
    <source>
        <dbReference type="ARBA" id="ARBA00022475"/>
    </source>
</evidence>
<feature type="transmembrane region" description="Helical" evidence="13">
    <location>
        <begin position="97"/>
        <end position="121"/>
    </location>
</feature>
<dbReference type="GO" id="GO:0015297">
    <property type="term" value="F:antiporter activity"/>
    <property type="evidence" value="ECO:0007669"/>
    <property type="project" value="UniProtKB-KW"/>
</dbReference>
<evidence type="ECO:0000256" key="12">
    <source>
        <dbReference type="ARBA" id="ARBA00031636"/>
    </source>
</evidence>
<evidence type="ECO:0000256" key="9">
    <source>
        <dbReference type="ARBA" id="ARBA00022989"/>
    </source>
</evidence>
<dbReference type="GO" id="GO:0006811">
    <property type="term" value="P:monoatomic ion transport"/>
    <property type="evidence" value="ECO:0007669"/>
    <property type="project" value="UniProtKB-KW"/>
</dbReference>
<dbReference type="PIRSF" id="PIRSF006603">
    <property type="entry name" value="DinF"/>
    <property type="match status" value="1"/>
</dbReference>
<sequence length="445" mass="48039">MTNDMTVGNPRSLILKFAIPLIIGNIFQQFYNVVDSAVVGRFIGVNALAAVGATGSVVFLIMGVVMGMTSGFSVLIAQSFGAKDEKRVRHFTVMSGYLSVIITIVLTVGTLLGIDSILRLMKTPDDIFADSSLYIKIIFAGIGITMLYNMLSAILRAIGDSKTPLIFLAIASVINVVLDLLFVVVFKMGVEGVAYATVIAQAVSAILCLVYMIKKYPILRIGKEDLKFSSNSAFNLMKIGIPMSLQFSITAIGVMIIQAALNVLGSLYIAAYTAASKAQQIVTQPFASLGATMATYVGQNTGAGKIDRIRQGMKEGIKITLIYSVLAAVFLIFFGKLPVKMFVSGGEREVIDAAQHYFNIVVGFFPALGLIFIYRNTLQGLGDGFFPMIGGIFELIARGVVAFTLAQFMGYAGVCFADPVAWVSALIPIIPVYYIRIKKMSTWKN</sequence>
<feature type="transmembrane region" description="Helical" evidence="13">
    <location>
        <begin position="281"/>
        <end position="298"/>
    </location>
</feature>
<protein>
    <recommendedName>
        <fullName evidence="4">Probable multidrug resistance protein NorM</fullName>
    </recommendedName>
    <alternativeName>
        <fullName evidence="12">Multidrug-efflux transporter</fullName>
    </alternativeName>
</protein>
<comment type="subcellular location">
    <subcellularLocation>
        <location evidence="2">Cell membrane</location>
        <topology evidence="2">Multi-pass membrane protein</topology>
    </subcellularLocation>
</comment>
<dbReference type="NCBIfam" id="TIGR00797">
    <property type="entry name" value="matE"/>
    <property type="match status" value="1"/>
</dbReference>
<dbReference type="EMBL" id="WAGX01000004">
    <property type="protein sequence ID" value="KAB1440148.1"/>
    <property type="molecule type" value="Genomic_DNA"/>
</dbReference>
<keyword evidence="6" id="KW-0050">Antiport</keyword>
<feature type="transmembrane region" description="Helical" evidence="13">
    <location>
        <begin position="165"/>
        <end position="186"/>
    </location>
</feature>
<feature type="transmembrane region" description="Helical" evidence="13">
    <location>
        <begin position="12"/>
        <end position="31"/>
    </location>
</feature>
<feature type="transmembrane region" description="Helical" evidence="13">
    <location>
        <begin position="192"/>
        <end position="213"/>
    </location>
</feature>
<dbReference type="PANTHER" id="PTHR43298">
    <property type="entry name" value="MULTIDRUG RESISTANCE PROTEIN NORM-RELATED"/>
    <property type="match status" value="1"/>
</dbReference>
<keyword evidence="11 13" id="KW-0472">Membrane</keyword>
<dbReference type="AlphaFoldDB" id="A0A7V7QNS4"/>
<dbReference type="InterPro" id="IPR050222">
    <property type="entry name" value="MATE_MdtK"/>
</dbReference>
<evidence type="ECO:0000256" key="4">
    <source>
        <dbReference type="ARBA" id="ARBA00020268"/>
    </source>
</evidence>
<feature type="transmembrane region" description="Helical" evidence="13">
    <location>
        <begin position="247"/>
        <end position="269"/>
    </location>
</feature>
<evidence type="ECO:0000256" key="1">
    <source>
        <dbReference type="ARBA" id="ARBA00003408"/>
    </source>
</evidence>
<dbReference type="RefSeq" id="WP_151143540.1">
    <property type="nucleotide sequence ID" value="NZ_WAGX01000004.1"/>
</dbReference>
<dbReference type="CDD" id="cd13138">
    <property type="entry name" value="MATE_yoeA_like"/>
    <property type="match status" value="1"/>
</dbReference>
<reference evidence="14 15" key="1">
    <citation type="submission" date="2019-09" db="EMBL/GenBank/DDBJ databases">
        <authorList>
            <person name="Valk L.C."/>
        </authorList>
    </citation>
    <scope>NUCLEOTIDE SEQUENCE [LARGE SCALE GENOMIC DNA]</scope>
    <source>
        <strain evidence="14">GalUA</strain>
    </source>
</reference>
<evidence type="ECO:0000256" key="13">
    <source>
        <dbReference type="SAM" id="Phobius"/>
    </source>
</evidence>
<feature type="transmembrane region" description="Helical" evidence="13">
    <location>
        <begin position="357"/>
        <end position="374"/>
    </location>
</feature>
<evidence type="ECO:0000256" key="6">
    <source>
        <dbReference type="ARBA" id="ARBA00022449"/>
    </source>
</evidence>
<reference evidence="14 15" key="2">
    <citation type="submission" date="2020-02" db="EMBL/GenBank/DDBJ databases">
        <title>Candidatus Galacturonibacter soehngenii shows hetero-acetogenic catabolism of galacturonic acid but lacks a canonical carbon monoxide dehydrogenase/acetyl-CoA synthase complex.</title>
        <authorList>
            <person name="Diender M."/>
            <person name="Stouten G.R."/>
            <person name="Petersen J.F."/>
            <person name="Nielsen P.H."/>
            <person name="Dueholm M.S."/>
            <person name="Pronk J.T."/>
            <person name="Van Loosdrecht M.C.M."/>
        </authorList>
    </citation>
    <scope>NUCLEOTIDE SEQUENCE [LARGE SCALE GENOMIC DNA]</scope>
    <source>
        <strain evidence="14">GalUA</strain>
    </source>
</reference>